<dbReference type="Proteomes" id="UP001301958">
    <property type="component" value="Unassembled WGS sequence"/>
</dbReference>
<keyword evidence="3" id="KW-1185">Reference proteome</keyword>
<reference evidence="2" key="1">
    <citation type="journal article" date="2023" name="Mol. Phylogenet. Evol.">
        <title>Genome-scale phylogeny and comparative genomics of the fungal order Sordariales.</title>
        <authorList>
            <person name="Hensen N."/>
            <person name="Bonometti L."/>
            <person name="Westerberg I."/>
            <person name="Brannstrom I.O."/>
            <person name="Guillou S."/>
            <person name="Cros-Aarteil S."/>
            <person name="Calhoun S."/>
            <person name="Haridas S."/>
            <person name="Kuo A."/>
            <person name="Mondo S."/>
            <person name="Pangilinan J."/>
            <person name="Riley R."/>
            <person name="LaButti K."/>
            <person name="Andreopoulos B."/>
            <person name="Lipzen A."/>
            <person name="Chen C."/>
            <person name="Yan M."/>
            <person name="Daum C."/>
            <person name="Ng V."/>
            <person name="Clum A."/>
            <person name="Steindorff A."/>
            <person name="Ohm R.A."/>
            <person name="Martin F."/>
            <person name="Silar P."/>
            <person name="Natvig D.O."/>
            <person name="Lalanne C."/>
            <person name="Gautier V."/>
            <person name="Ament-Velasquez S.L."/>
            <person name="Kruys A."/>
            <person name="Hutchinson M.I."/>
            <person name="Powell A.J."/>
            <person name="Barry K."/>
            <person name="Miller A.N."/>
            <person name="Grigoriev I.V."/>
            <person name="Debuchy R."/>
            <person name="Gladieux P."/>
            <person name="Hiltunen Thoren M."/>
            <person name="Johannesson H."/>
        </authorList>
    </citation>
    <scope>NUCLEOTIDE SEQUENCE</scope>
    <source>
        <strain evidence="2">CBS 990.96</strain>
    </source>
</reference>
<sequence length="156" mass="17025">MSTYIRTTFMLRSGVQTASRRHIPCQSMYLTGKRSYASAVQHHGANLVTYHGAVSVSVGGSLWLWSVHTPKNLNKKAYSSHGDTSQEGDHEDSVQKTADNTIDKVEASHDPIDQDKTSGGSGDSGHGQNEMDDSTENQAQKLTHKPASKRVDPTEK</sequence>
<evidence type="ECO:0000313" key="3">
    <source>
        <dbReference type="Proteomes" id="UP001301958"/>
    </source>
</evidence>
<feature type="region of interest" description="Disordered" evidence="1">
    <location>
        <begin position="74"/>
        <end position="156"/>
    </location>
</feature>
<gene>
    <name evidence="2" type="ORF">QBC38DRAFT_452309</name>
</gene>
<feature type="compositionally biased region" description="Basic and acidic residues" evidence="1">
    <location>
        <begin position="101"/>
        <end position="116"/>
    </location>
</feature>
<evidence type="ECO:0000313" key="2">
    <source>
        <dbReference type="EMBL" id="KAK4230382.1"/>
    </source>
</evidence>
<reference evidence="2" key="2">
    <citation type="submission" date="2023-05" db="EMBL/GenBank/DDBJ databases">
        <authorList>
            <consortium name="Lawrence Berkeley National Laboratory"/>
            <person name="Steindorff A."/>
            <person name="Hensen N."/>
            <person name="Bonometti L."/>
            <person name="Westerberg I."/>
            <person name="Brannstrom I.O."/>
            <person name="Guillou S."/>
            <person name="Cros-Aarteil S."/>
            <person name="Calhoun S."/>
            <person name="Haridas S."/>
            <person name="Kuo A."/>
            <person name="Mondo S."/>
            <person name="Pangilinan J."/>
            <person name="Riley R."/>
            <person name="Labutti K."/>
            <person name="Andreopoulos B."/>
            <person name="Lipzen A."/>
            <person name="Chen C."/>
            <person name="Yanf M."/>
            <person name="Daum C."/>
            <person name="Ng V."/>
            <person name="Clum A."/>
            <person name="Ohm R."/>
            <person name="Martin F."/>
            <person name="Silar P."/>
            <person name="Natvig D."/>
            <person name="Lalanne C."/>
            <person name="Gautier V."/>
            <person name="Ament-Velasquez S.L."/>
            <person name="Kruys A."/>
            <person name="Hutchinson M.I."/>
            <person name="Powell A.J."/>
            <person name="Barry K."/>
            <person name="Miller A.N."/>
            <person name="Grigoriev I.V."/>
            <person name="Debuchy R."/>
            <person name="Gladieux P."/>
            <person name="Thoren M.H."/>
            <person name="Johannesson H."/>
        </authorList>
    </citation>
    <scope>NUCLEOTIDE SEQUENCE</scope>
    <source>
        <strain evidence="2">CBS 990.96</strain>
    </source>
</reference>
<comment type="caution">
    <text evidence="2">The sequence shown here is derived from an EMBL/GenBank/DDBJ whole genome shotgun (WGS) entry which is preliminary data.</text>
</comment>
<name>A0AAN7BVU2_9PEZI</name>
<organism evidence="2 3">
    <name type="scientific">Podospora fimiseda</name>
    <dbReference type="NCBI Taxonomy" id="252190"/>
    <lineage>
        <taxon>Eukaryota</taxon>
        <taxon>Fungi</taxon>
        <taxon>Dikarya</taxon>
        <taxon>Ascomycota</taxon>
        <taxon>Pezizomycotina</taxon>
        <taxon>Sordariomycetes</taxon>
        <taxon>Sordariomycetidae</taxon>
        <taxon>Sordariales</taxon>
        <taxon>Podosporaceae</taxon>
        <taxon>Podospora</taxon>
    </lineage>
</organism>
<accession>A0AAN7BVU2</accession>
<proteinExistence type="predicted"/>
<dbReference type="AlphaFoldDB" id="A0AAN7BVU2"/>
<evidence type="ECO:0000256" key="1">
    <source>
        <dbReference type="SAM" id="MobiDB-lite"/>
    </source>
</evidence>
<dbReference type="EMBL" id="MU865299">
    <property type="protein sequence ID" value="KAK4230382.1"/>
    <property type="molecule type" value="Genomic_DNA"/>
</dbReference>
<protein>
    <submittedName>
        <fullName evidence="2">Uncharacterized protein</fullName>
    </submittedName>
</protein>